<evidence type="ECO:0000259" key="6">
    <source>
        <dbReference type="Pfam" id="PF23239"/>
    </source>
</evidence>
<dbReference type="EMBL" id="CABFOC020000074">
    <property type="protein sequence ID" value="CAH0057162.1"/>
    <property type="molecule type" value="Genomic_DNA"/>
</dbReference>
<dbReference type="SUPFAM" id="SSF53167">
    <property type="entry name" value="Purine and uridine phosphorylases"/>
    <property type="match status" value="1"/>
</dbReference>
<evidence type="ECO:0000259" key="5">
    <source>
        <dbReference type="Pfam" id="PF22939"/>
    </source>
</evidence>
<feature type="domain" description="GPI inositol-deacylase winged helix" evidence="5">
    <location>
        <begin position="768"/>
        <end position="856"/>
    </location>
</feature>
<dbReference type="SUPFAM" id="SSF48403">
    <property type="entry name" value="Ankyrin repeat"/>
    <property type="match status" value="1"/>
</dbReference>
<dbReference type="InterPro" id="IPR056884">
    <property type="entry name" value="NPHP3-like_N"/>
</dbReference>
<dbReference type="InterPro" id="IPR027417">
    <property type="entry name" value="P-loop_NTPase"/>
</dbReference>
<feature type="repeat" description="ANK" evidence="2">
    <location>
        <begin position="962"/>
        <end position="994"/>
    </location>
</feature>
<gene>
    <name evidence="8" type="ORF">CSOL1703_00006933</name>
</gene>
<accession>A0A9N9ZKI4</accession>
<dbReference type="Pfam" id="PF12796">
    <property type="entry name" value="Ank_2"/>
    <property type="match status" value="1"/>
</dbReference>
<evidence type="ECO:0000256" key="1">
    <source>
        <dbReference type="ARBA" id="ARBA00022737"/>
    </source>
</evidence>
<dbReference type="SUPFAM" id="SSF52540">
    <property type="entry name" value="P-loop containing nucleoside triphosphate hydrolases"/>
    <property type="match status" value="1"/>
</dbReference>
<keyword evidence="9" id="KW-1185">Reference proteome</keyword>
<feature type="repeat" description="ANK" evidence="2">
    <location>
        <begin position="995"/>
        <end position="1027"/>
    </location>
</feature>
<feature type="region of interest" description="Disordered" evidence="3">
    <location>
        <begin position="58"/>
        <end position="111"/>
    </location>
</feature>
<dbReference type="Proteomes" id="UP000775872">
    <property type="component" value="Unassembled WGS sequence"/>
</dbReference>
<dbReference type="SMART" id="SM00248">
    <property type="entry name" value="ANK"/>
    <property type="match status" value="3"/>
</dbReference>
<dbReference type="GO" id="GO:0009116">
    <property type="term" value="P:nucleoside metabolic process"/>
    <property type="evidence" value="ECO:0007669"/>
    <property type="project" value="InterPro"/>
</dbReference>
<evidence type="ECO:0000256" key="4">
    <source>
        <dbReference type="SAM" id="Phobius"/>
    </source>
</evidence>
<evidence type="ECO:0000313" key="9">
    <source>
        <dbReference type="Proteomes" id="UP000775872"/>
    </source>
</evidence>
<dbReference type="AlphaFoldDB" id="A0A9N9ZKI4"/>
<keyword evidence="4" id="KW-0812">Transmembrane</keyword>
<evidence type="ECO:0000313" key="8">
    <source>
        <dbReference type="EMBL" id="CAH0057162.1"/>
    </source>
</evidence>
<reference evidence="8" key="1">
    <citation type="submission" date="2021-10" db="EMBL/GenBank/DDBJ databases">
        <authorList>
            <person name="Piombo E."/>
        </authorList>
    </citation>
    <scope>NUCLEOTIDE SEQUENCE</scope>
</reference>
<feature type="repeat" description="ANK" evidence="2">
    <location>
        <begin position="1028"/>
        <end position="1060"/>
    </location>
</feature>
<comment type="caution">
    <text evidence="8">The sequence shown here is derived from an EMBL/GenBank/DDBJ whole genome shotgun (WGS) entry which is preliminary data.</text>
</comment>
<dbReference type="Gene3D" id="3.40.50.1580">
    <property type="entry name" value="Nucleoside phosphorylase domain"/>
    <property type="match status" value="1"/>
</dbReference>
<feature type="compositionally biased region" description="Basic and acidic residues" evidence="3">
    <location>
        <begin position="58"/>
        <end position="75"/>
    </location>
</feature>
<proteinExistence type="predicted"/>
<dbReference type="InterPro" id="IPR035994">
    <property type="entry name" value="Nucleoside_phosphorylase_sf"/>
</dbReference>
<dbReference type="Pfam" id="PF22939">
    <property type="entry name" value="WHD_GPIID"/>
    <property type="match status" value="1"/>
</dbReference>
<dbReference type="Gene3D" id="3.40.50.300">
    <property type="entry name" value="P-loop containing nucleotide triphosphate hydrolases"/>
    <property type="match status" value="1"/>
</dbReference>
<evidence type="ECO:0000256" key="3">
    <source>
        <dbReference type="SAM" id="MobiDB-lite"/>
    </source>
</evidence>
<evidence type="ECO:0000256" key="2">
    <source>
        <dbReference type="PROSITE-ProRule" id="PRU00023"/>
    </source>
</evidence>
<dbReference type="PANTHER" id="PTHR46082:SF11">
    <property type="entry name" value="AAA+ ATPASE DOMAIN-CONTAINING PROTEIN-RELATED"/>
    <property type="match status" value="1"/>
</dbReference>
<dbReference type="GO" id="GO:0003824">
    <property type="term" value="F:catalytic activity"/>
    <property type="evidence" value="ECO:0007669"/>
    <property type="project" value="InterPro"/>
</dbReference>
<dbReference type="Pfam" id="PF23239">
    <property type="entry name" value="DUF7069"/>
    <property type="match status" value="1"/>
</dbReference>
<evidence type="ECO:0000259" key="7">
    <source>
        <dbReference type="Pfam" id="PF24883"/>
    </source>
</evidence>
<sequence>MSYSHTLTSMLEDAVPSWNAVLGALLCALLGAFTYAFLQKYISPMLRQPNDQLVDADGTARDDVASESERGRTLADEPTSPDTGQIDRQGAVSSREGDAEHSPAQGQVVPKRKLSREEYTVGWICAITVERVAADVLLDETHAEPEYRDENDDNIYLLGRFGEHNTVIATLPEGEYGTNSAASVANDMVRSFPNIRFGLMVGVGGGAPSKQHDIRLGDVVVSSPGNGHHGVYQYDFGKSVQDETFHPTGFLDAPPRLLRNAVANLKAQYEKDDCQLRNIIDTLLQTNPASRKERFIRPETSSDILYFPHFKHRSTHGDDCKDSCGLGSRVLMKRQTRSFNDRPLIHYGLIASGNTLMKDAKVRDKLGAEKGVLCFEMEAAGLMNQFPCLVIRGICDYSDSHKNKAWQPYAAVAAAAYTKDLLLRIPPLEIQTVPRASEVLSEIRQVAQDHLDIAKENQDNSKEREKQKCHQIFRLTTSGKDSTYEWYKDRIEKRVEGTCSWFLHHANFENWQQKESGPLLVSADPGCGKSVLAKYLVDEVFPRSANVCYFFFKDQDQNTIRQALCALLHQIFTRNPALIEHALVPFRENGPRLVDNKASLWKILQAAAQDPRAGPIVLVFDALDECIGSEFTELMEMISKQLRGGKENQSKLKYLLTSRPYEQIVTEFRPLLDQFPFIHIPGEDESEALSKEVSLVISHQVGQLSIMKDLSPDIRTALERKFQEVPHRTYLWVYLVFDVLKRMKIKKTPKAFESIVSKLPRNVNEAYEQILNRSEDHDMARKALAVILVAKRPLTVSEMNFAINIHRESTSLSSLDLETDEDFRSTIRSLCGLFVSIHHDKIYFLHQTAREFLLREPSRDTLSTMQWHRSISYEYAHGILAKLCVRYLNFFNCIDDSGVDVKQKGAQPFLDYAANFWAYHFRIAENALDGEFLPLVQGILPNSNAYQSWFRIFHKENFSRDPKFTGLTMASFFGHITVVMLLIDKGADLESKSRSGQTPLLWAAEKGHEAVVKLLADKGADLESKSRSGRTPLSWAVEEGHEAVVKLLIDKGADLESKSRSGRTPLSWAAEEGHYAV</sequence>
<dbReference type="PRINTS" id="PR01415">
    <property type="entry name" value="ANKYRIN"/>
</dbReference>
<dbReference type="InterPro" id="IPR055497">
    <property type="entry name" value="DUF7069"/>
</dbReference>
<organism evidence="8 9">
    <name type="scientific">Clonostachys solani</name>
    <dbReference type="NCBI Taxonomy" id="160281"/>
    <lineage>
        <taxon>Eukaryota</taxon>
        <taxon>Fungi</taxon>
        <taxon>Dikarya</taxon>
        <taxon>Ascomycota</taxon>
        <taxon>Pezizomycotina</taxon>
        <taxon>Sordariomycetes</taxon>
        <taxon>Hypocreomycetidae</taxon>
        <taxon>Hypocreales</taxon>
        <taxon>Bionectriaceae</taxon>
        <taxon>Clonostachys</taxon>
    </lineage>
</organism>
<dbReference type="OrthoDB" id="163438at2759"/>
<protein>
    <submittedName>
        <fullName evidence="8">Uncharacterized protein</fullName>
    </submittedName>
</protein>
<keyword evidence="1" id="KW-0677">Repeat</keyword>
<dbReference type="InterPro" id="IPR036770">
    <property type="entry name" value="Ankyrin_rpt-contain_sf"/>
</dbReference>
<keyword evidence="4" id="KW-1133">Transmembrane helix</keyword>
<dbReference type="PROSITE" id="PS50297">
    <property type="entry name" value="ANK_REP_REGION"/>
    <property type="match status" value="2"/>
</dbReference>
<feature type="domain" description="Nephrocystin 3-like N-terminal" evidence="7">
    <location>
        <begin position="497"/>
        <end position="659"/>
    </location>
</feature>
<dbReference type="Pfam" id="PF24883">
    <property type="entry name" value="NPHP3_N"/>
    <property type="match status" value="1"/>
</dbReference>
<dbReference type="InterPro" id="IPR002110">
    <property type="entry name" value="Ankyrin_rpt"/>
</dbReference>
<dbReference type="InterPro" id="IPR054471">
    <property type="entry name" value="GPIID_WHD"/>
</dbReference>
<feature type="domain" description="DUF7069" evidence="6">
    <location>
        <begin position="690"/>
        <end position="748"/>
    </location>
</feature>
<dbReference type="PANTHER" id="PTHR46082">
    <property type="entry name" value="ATP/GTP-BINDING PROTEIN-RELATED"/>
    <property type="match status" value="1"/>
</dbReference>
<keyword evidence="4" id="KW-0472">Membrane</keyword>
<dbReference type="InterPro" id="IPR053137">
    <property type="entry name" value="NLR-like"/>
</dbReference>
<dbReference type="PROSITE" id="PS50088">
    <property type="entry name" value="ANK_REPEAT"/>
    <property type="match status" value="3"/>
</dbReference>
<name>A0A9N9ZKI4_9HYPO</name>
<dbReference type="Pfam" id="PF00023">
    <property type="entry name" value="Ank"/>
    <property type="match status" value="1"/>
</dbReference>
<feature type="transmembrane region" description="Helical" evidence="4">
    <location>
        <begin position="20"/>
        <end position="38"/>
    </location>
</feature>
<dbReference type="Gene3D" id="1.25.40.20">
    <property type="entry name" value="Ankyrin repeat-containing domain"/>
    <property type="match status" value="2"/>
</dbReference>
<keyword evidence="2" id="KW-0040">ANK repeat</keyword>